<dbReference type="GeneID" id="5231151"/>
<dbReference type="InterPro" id="IPR009027">
    <property type="entry name" value="Ribosomal_bL9/RNase_H1_N"/>
</dbReference>
<evidence type="ECO:0000256" key="1">
    <source>
        <dbReference type="ARBA" id="ARBA00001946"/>
    </source>
</evidence>
<dbReference type="InterPro" id="IPR012337">
    <property type="entry name" value="RNaseH-like_sf"/>
</dbReference>
<dbReference type="SUPFAM" id="SSF55658">
    <property type="entry name" value="L9 N-domain-like"/>
    <property type="match status" value="1"/>
</dbReference>
<evidence type="ECO:0000256" key="3">
    <source>
        <dbReference type="ARBA" id="ARBA00005300"/>
    </source>
</evidence>
<keyword evidence="8 11" id="KW-0255">Endonuclease</keyword>
<dbReference type="EC" id="3.1.26.4" evidence="4 11"/>
<dbReference type="Pfam" id="PF01693">
    <property type="entry name" value="Cauli_VI"/>
    <property type="match status" value="1"/>
</dbReference>
<dbReference type="InterPro" id="IPR036397">
    <property type="entry name" value="RNaseH_sf"/>
</dbReference>
<protein>
    <recommendedName>
        <fullName evidence="5 11">Ribonuclease H</fullName>
        <shortName evidence="11">RNase H</shortName>
        <ecNumber evidence="4 11">3.1.26.4</ecNumber>
    </recommendedName>
</protein>
<accession>A5E5Q5</accession>
<evidence type="ECO:0000256" key="7">
    <source>
        <dbReference type="ARBA" id="ARBA00022723"/>
    </source>
</evidence>
<keyword evidence="7 11" id="KW-0479">Metal-binding</keyword>
<dbReference type="Gene3D" id="3.30.420.10">
    <property type="entry name" value="Ribonuclease H-like superfamily/Ribonuclease H"/>
    <property type="match status" value="1"/>
</dbReference>
<reference evidence="13 14" key="1">
    <citation type="journal article" date="2009" name="Nature">
        <title>Evolution of pathogenicity and sexual reproduction in eight Candida genomes.</title>
        <authorList>
            <person name="Butler G."/>
            <person name="Rasmussen M.D."/>
            <person name="Lin M.F."/>
            <person name="Santos M.A."/>
            <person name="Sakthikumar S."/>
            <person name="Munro C.A."/>
            <person name="Rheinbay E."/>
            <person name="Grabherr M."/>
            <person name="Forche A."/>
            <person name="Reedy J.L."/>
            <person name="Agrafioti I."/>
            <person name="Arnaud M.B."/>
            <person name="Bates S."/>
            <person name="Brown A.J."/>
            <person name="Brunke S."/>
            <person name="Costanzo M.C."/>
            <person name="Fitzpatrick D.A."/>
            <person name="de Groot P.W."/>
            <person name="Harris D."/>
            <person name="Hoyer L.L."/>
            <person name="Hube B."/>
            <person name="Klis F.M."/>
            <person name="Kodira C."/>
            <person name="Lennard N."/>
            <person name="Logue M.E."/>
            <person name="Martin R."/>
            <person name="Neiman A.M."/>
            <person name="Nikolaou E."/>
            <person name="Quail M.A."/>
            <person name="Quinn J."/>
            <person name="Santos M.C."/>
            <person name="Schmitzberger F.F."/>
            <person name="Sherlock G."/>
            <person name="Shah P."/>
            <person name="Silverstein K.A."/>
            <person name="Skrzypek M.S."/>
            <person name="Soll D."/>
            <person name="Staggs R."/>
            <person name="Stansfield I."/>
            <person name="Stumpf M.P."/>
            <person name="Sudbery P.E."/>
            <person name="Srikantha T."/>
            <person name="Zeng Q."/>
            <person name="Berman J."/>
            <person name="Berriman M."/>
            <person name="Heitman J."/>
            <person name="Gow N.A."/>
            <person name="Lorenz M.C."/>
            <person name="Birren B.W."/>
            <person name="Kellis M."/>
            <person name="Cuomo C.A."/>
        </authorList>
    </citation>
    <scope>NUCLEOTIDE SEQUENCE [LARGE SCALE GENOMIC DNA]</scope>
    <source>
        <strain evidence="14">ATCC 11503 / BCRC 21390 / CBS 2605 / JCM 1781 / NBRC 1676 / NRRL YB-4239</strain>
    </source>
</reference>
<dbReference type="GO" id="GO:0043137">
    <property type="term" value="P:DNA replication, removal of RNA primer"/>
    <property type="evidence" value="ECO:0007669"/>
    <property type="project" value="TreeGrafter"/>
</dbReference>
<dbReference type="VEuPathDB" id="FungiDB:LELG_04944"/>
<dbReference type="Gene3D" id="3.40.970.10">
    <property type="entry name" value="Ribonuclease H1, N-terminal domain"/>
    <property type="match status" value="1"/>
</dbReference>
<dbReference type="FunCoup" id="A5E5Q5">
    <property type="interactions" value="240"/>
</dbReference>
<dbReference type="OMA" id="IRSMTEW"/>
<dbReference type="GO" id="GO:0000287">
    <property type="term" value="F:magnesium ion binding"/>
    <property type="evidence" value="ECO:0007669"/>
    <property type="project" value="UniProtKB-UniRule"/>
</dbReference>
<dbReference type="STRING" id="379508.A5E5Q5"/>
<dbReference type="OrthoDB" id="407198at2759"/>
<evidence type="ECO:0000256" key="8">
    <source>
        <dbReference type="ARBA" id="ARBA00022759"/>
    </source>
</evidence>
<dbReference type="HOGENOM" id="CLU_030894_0_2_1"/>
<dbReference type="Proteomes" id="UP000001996">
    <property type="component" value="Unassembled WGS sequence"/>
</dbReference>
<evidence type="ECO:0000256" key="5">
    <source>
        <dbReference type="ARBA" id="ARBA00017721"/>
    </source>
</evidence>
<comment type="similarity">
    <text evidence="3 11">Belongs to the RNase H family.</text>
</comment>
<dbReference type="KEGG" id="lel:PVL30_005679"/>
<dbReference type="AlphaFoldDB" id="A5E5Q5"/>
<keyword evidence="6 11" id="KW-0540">Nuclease</keyword>
<evidence type="ECO:0000313" key="14">
    <source>
        <dbReference type="Proteomes" id="UP000001996"/>
    </source>
</evidence>
<dbReference type="PIRSF" id="PIRSF036852">
    <property type="entry name" value="Ribonuclease_H1_euk"/>
    <property type="match status" value="1"/>
</dbReference>
<keyword evidence="14" id="KW-1185">Reference proteome</keyword>
<evidence type="ECO:0000256" key="11">
    <source>
        <dbReference type="PIRNR" id="PIRNR036852"/>
    </source>
</evidence>
<evidence type="ECO:0000259" key="12">
    <source>
        <dbReference type="PROSITE" id="PS50879"/>
    </source>
</evidence>
<feature type="domain" description="RNase H type-1" evidence="12">
    <location>
        <begin position="144"/>
        <end position="313"/>
    </location>
</feature>
<dbReference type="PANTHER" id="PTHR10642">
    <property type="entry name" value="RIBONUCLEASE H1"/>
    <property type="match status" value="1"/>
</dbReference>
<dbReference type="InterPro" id="IPR011320">
    <property type="entry name" value="RNase_H1_N"/>
</dbReference>
<dbReference type="SUPFAM" id="SSF53098">
    <property type="entry name" value="Ribonuclease H-like"/>
    <property type="match status" value="1"/>
</dbReference>
<dbReference type="eggNOG" id="KOG3752">
    <property type="taxonomic scope" value="Eukaryota"/>
</dbReference>
<comment type="function">
    <text evidence="2 11">Endonuclease that specifically degrades the RNA of RNA-DNA hybrids.</text>
</comment>
<name>A5E5Q5_LODEL</name>
<evidence type="ECO:0000256" key="2">
    <source>
        <dbReference type="ARBA" id="ARBA00004065"/>
    </source>
</evidence>
<organism evidence="13 14">
    <name type="scientific">Lodderomyces elongisporus (strain ATCC 11503 / CBS 2605 / JCM 1781 / NBRC 1676 / NRRL YB-4239)</name>
    <name type="common">Yeast</name>
    <name type="synonym">Saccharomyces elongisporus</name>
    <dbReference type="NCBI Taxonomy" id="379508"/>
    <lineage>
        <taxon>Eukaryota</taxon>
        <taxon>Fungi</taxon>
        <taxon>Dikarya</taxon>
        <taxon>Ascomycota</taxon>
        <taxon>Saccharomycotina</taxon>
        <taxon>Pichiomycetes</taxon>
        <taxon>Debaryomycetaceae</taxon>
        <taxon>Candida/Lodderomyces clade</taxon>
        <taxon>Lodderomyces</taxon>
    </lineage>
</organism>
<evidence type="ECO:0000313" key="13">
    <source>
        <dbReference type="EMBL" id="EDK46763.1"/>
    </source>
</evidence>
<dbReference type="CDD" id="cd09280">
    <property type="entry name" value="RNase_HI_eukaryote_like"/>
    <property type="match status" value="1"/>
</dbReference>
<dbReference type="InterPro" id="IPR050092">
    <property type="entry name" value="RNase_H"/>
</dbReference>
<dbReference type="InParanoid" id="A5E5Q5"/>
<dbReference type="InterPro" id="IPR002156">
    <property type="entry name" value="RNaseH_domain"/>
</dbReference>
<dbReference type="PROSITE" id="PS50879">
    <property type="entry name" value="RNASE_H_1"/>
    <property type="match status" value="1"/>
</dbReference>
<keyword evidence="9 11" id="KW-0378">Hydrolase</keyword>
<dbReference type="InterPro" id="IPR017067">
    <property type="entry name" value="RNase_H1_euk"/>
</dbReference>
<dbReference type="InterPro" id="IPR037056">
    <property type="entry name" value="RNase_H1_N_sf"/>
</dbReference>
<dbReference type="Pfam" id="PF00075">
    <property type="entry name" value="RNase_H"/>
    <property type="match status" value="1"/>
</dbReference>
<sequence>MPYYAVANGRSKGVYTNWNQCKDQVNGYSGAQYKKFDTLNEARLFASGGGSGGGLGGGKSSGTSGGFGGTIGAGGRWYESDKVEKPSSARVPYVTNANPVRDSMTSKLYTKSVSQTTTSKTPVILGSSLSFSPNYNLAHTSSSTPKVTKIYTDGASRGNGKSRTAASGYGVYYGRNDPRNAAVPLSSVDDIHTVAPTNQRAELHAIHHALKNIKNELATAPTGKQYSIHSDSKYAMQCVDEWSNKWLKNGWTNTAGKPVANADIIKEAVQLKNEINEIHQQRGHQPLQFVHVKGHAGDERNEAADRLANIGADQMVSKINK</sequence>
<evidence type="ECO:0000256" key="4">
    <source>
        <dbReference type="ARBA" id="ARBA00012180"/>
    </source>
</evidence>
<evidence type="ECO:0000256" key="10">
    <source>
        <dbReference type="ARBA" id="ARBA00022842"/>
    </source>
</evidence>
<evidence type="ECO:0000256" key="9">
    <source>
        <dbReference type="ARBA" id="ARBA00022801"/>
    </source>
</evidence>
<comment type="cofactor">
    <cofactor evidence="1 11">
        <name>Mg(2+)</name>
        <dbReference type="ChEBI" id="CHEBI:18420"/>
    </cofactor>
</comment>
<gene>
    <name evidence="13" type="ORF">LELG_04944</name>
</gene>
<keyword evidence="10 11" id="KW-0460">Magnesium</keyword>
<dbReference type="FunFam" id="3.40.970.10:FF:000002">
    <property type="entry name" value="Ribonuclease H"/>
    <property type="match status" value="1"/>
</dbReference>
<dbReference type="GO" id="GO:0004523">
    <property type="term" value="F:RNA-DNA hybrid ribonuclease activity"/>
    <property type="evidence" value="ECO:0007669"/>
    <property type="project" value="UniProtKB-UniRule"/>
</dbReference>
<dbReference type="EMBL" id="CH981530">
    <property type="protein sequence ID" value="EDK46763.1"/>
    <property type="molecule type" value="Genomic_DNA"/>
</dbReference>
<dbReference type="PANTHER" id="PTHR10642:SF30">
    <property type="entry name" value="RIBONUCLEASE H"/>
    <property type="match status" value="1"/>
</dbReference>
<evidence type="ECO:0000256" key="6">
    <source>
        <dbReference type="ARBA" id="ARBA00022722"/>
    </source>
</evidence>
<comment type="catalytic activity">
    <reaction evidence="11">
        <text>Endonucleolytic cleavage to 5'-phosphomonoester.</text>
        <dbReference type="EC" id="3.1.26.4"/>
    </reaction>
</comment>
<dbReference type="GO" id="GO:0003676">
    <property type="term" value="F:nucleic acid binding"/>
    <property type="evidence" value="ECO:0007669"/>
    <property type="project" value="UniProtKB-UniRule"/>
</dbReference>
<proteinExistence type="inferred from homology"/>